<evidence type="ECO:0000256" key="1">
    <source>
        <dbReference type="ARBA" id="ARBA00022729"/>
    </source>
</evidence>
<accession>V3ZX24</accession>
<dbReference type="PRINTS" id="PR00003">
    <property type="entry name" value="4DISULPHCORE"/>
</dbReference>
<protein>
    <recommendedName>
        <fullName evidence="3">WAP domain-containing protein</fullName>
    </recommendedName>
</protein>
<dbReference type="SUPFAM" id="SSF57256">
    <property type="entry name" value="Elafin-like"/>
    <property type="match status" value="5"/>
</dbReference>
<dbReference type="InterPro" id="IPR050514">
    <property type="entry name" value="WAP_four-disulfide_core"/>
</dbReference>
<feature type="domain" description="WAP" evidence="3">
    <location>
        <begin position="228"/>
        <end position="276"/>
    </location>
</feature>
<dbReference type="GO" id="GO:0005615">
    <property type="term" value="C:extracellular space"/>
    <property type="evidence" value="ECO:0007669"/>
    <property type="project" value="TreeGrafter"/>
</dbReference>
<dbReference type="SMART" id="SM00217">
    <property type="entry name" value="WAP"/>
    <property type="match status" value="5"/>
</dbReference>
<dbReference type="OrthoDB" id="5912026at2759"/>
<feature type="domain" description="WAP" evidence="3">
    <location>
        <begin position="68"/>
        <end position="114"/>
    </location>
</feature>
<dbReference type="InterPro" id="IPR008197">
    <property type="entry name" value="WAP_dom"/>
</dbReference>
<keyword evidence="1" id="KW-0732">Signal</keyword>
<name>V3ZX24_LOTGI</name>
<evidence type="ECO:0000259" key="3">
    <source>
        <dbReference type="PROSITE" id="PS51390"/>
    </source>
</evidence>
<feature type="domain" description="WAP" evidence="3">
    <location>
        <begin position="18"/>
        <end position="66"/>
    </location>
</feature>
<gene>
    <name evidence="4" type="ORF">LOTGIDRAFT_106601</name>
</gene>
<proteinExistence type="predicted"/>
<dbReference type="GO" id="GO:0045087">
    <property type="term" value="P:innate immune response"/>
    <property type="evidence" value="ECO:0007669"/>
    <property type="project" value="TreeGrafter"/>
</dbReference>
<feature type="domain" description="WAP" evidence="3">
    <location>
        <begin position="177"/>
        <end position="223"/>
    </location>
</feature>
<dbReference type="InterPro" id="IPR036645">
    <property type="entry name" value="Elafin-like_sf"/>
</dbReference>
<dbReference type="PROSITE" id="PS51390">
    <property type="entry name" value="WAP"/>
    <property type="match status" value="5"/>
</dbReference>
<reference evidence="4 5" key="1">
    <citation type="journal article" date="2013" name="Nature">
        <title>Insights into bilaterian evolution from three spiralian genomes.</title>
        <authorList>
            <person name="Simakov O."/>
            <person name="Marletaz F."/>
            <person name="Cho S.J."/>
            <person name="Edsinger-Gonzales E."/>
            <person name="Havlak P."/>
            <person name="Hellsten U."/>
            <person name="Kuo D.H."/>
            <person name="Larsson T."/>
            <person name="Lv J."/>
            <person name="Arendt D."/>
            <person name="Savage R."/>
            <person name="Osoegawa K."/>
            <person name="de Jong P."/>
            <person name="Grimwood J."/>
            <person name="Chapman J.A."/>
            <person name="Shapiro H."/>
            <person name="Aerts A."/>
            <person name="Otillar R.P."/>
            <person name="Terry A.Y."/>
            <person name="Boore J.L."/>
            <person name="Grigoriev I.V."/>
            <person name="Lindberg D.R."/>
            <person name="Seaver E.C."/>
            <person name="Weisblat D.A."/>
            <person name="Putnam N.H."/>
            <person name="Rokhsar D.S."/>
        </authorList>
    </citation>
    <scope>NUCLEOTIDE SEQUENCE [LARGE SCALE GENOMIC DNA]</scope>
</reference>
<dbReference type="HOGENOM" id="CLU_854116_0_0_1"/>
<dbReference type="EMBL" id="KB202619">
    <property type="protein sequence ID" value="ESO88912.1"/>
    <property type="molecule type" value="Genomic_DNA"/>
</dbReference>
<dbReference type="GO" id="GO:0004867">
    <property type="term" value="F:serine-type endopeptidase inhibitor activity"/>
    <property type="evidence" value="ECO:0007669"/>
    <property type="project" value="TreeGrafter"/>
</dbReference>
<dbReference type="Proteomes" id="UP000030746">
    <property type="component" value="Unassembled WGS sequence"/>
</dbReference>
<dbReference type="OMA" id="YEECPEP"/>
<dbReference type="KEGG" id="lgi:LOTGIDRAFT_106601"/>
<sequence>MEYPFYLSDYQDKPSSDTLTYDGICPLIPPPFSIGACVDQCSSDSECLDGLKCCNTGCGHMCLEAEAPRPKFACPIPTESPFGLCVDVCTFESDCKPHERCCSNGCGHVCMSAQEVSLAMTSFKTKASIRPGYCPAEKSIRYIECSEKEQCTKDSDCFGIRKCCFSEQCGYICSNPRKKKPGYCRPPTLGFGGICISRCNDDSQCPGLQKCCSNGCGRTCQNVLHQQIEVKPGSCPVIIRRRSGRCGRPCSSDSDCSGSQKCCESGGCGRLCRNPVNGPGICPFWNPNCNLLQ</sequence>
<dbReference type="GO" id="GO:0019731">
    <property type="term" value="P:antibacterial humoral response"/>
    <property type="evidence" value="ECO:0007669"/>
    <property type="project" value="TreeGrafter"/>
</dbReference>
<evidence type="ECO:0000256" key="2">
    <source>
        <dbReference type="ARBA" id="ARBA00023157"/>
    </source>
</evidence>
<dbReference type="PANTHER" id="PTHR19441">
    <property type="entry name" value="WHEY ACDIC PROTEIN WAP"/>
    <property type="match status" value="1"/>
</dbReference>
<organism evidence="4 5">
    <name type="scientific">Lottia gigantea</name>
    <name type="common">Giant owl limpet</name>
    <dbReference type="NCBI Taxonomy" id="225164"/>
    <lineage>
        <taxon>Eukaryota</taxon>
        <taxon>Metazoa</taxon>
        <taxon>Spiralia</taxon>
        <taxon>Lophotrochozoa</taxon>
        <taxon>Mollusca</taxon>
        <taxon>Gastropoda</taxon>
        <taxon>Patellogastropoda</taxon>
        <taxon>Lottioidea</taxon>
        <taxon>Lottiidae</taxon>
        <taxon>Lottia</taxon>
    </lineage>
</organism>
<keyword evidence="2" id="KW-1015">Disulfide bond</keyword>
<dbReference type="Pfam" id="PF00095">
    <property type="entry name" value="WAP"/>
    <property type="match status" value="5"/>
</dbReference>
<dbReference type="RefSeq" id="XP_009059964.1">
    <property type="nucleotide sequence ID" value="XM_009061716.1"/>
</dbReference>
<keyword evidence="5" id="KW-1185">Reference proteome</keyword>
<evidence type="ECO:0000313" key="5">
    <source>
        <dbReference type="Proteomes" id="UP000030746"/>
    </source>
</evidence>
<dbReference type="AlphaFoldDB" id="V3ZX24"/>
<dbReference type="PANTHER" id="PTHR19441:SF30">
    <property type="entry name" value="ELAFIN"/>
    <property type="match status" value="1"/>
</dbReference>
<dbReference type="Gene3D" id="4.10.75.10">
    <property type="entry name" value="Elafin-like"/>
    <property type="match status" value="5"/>
</dbReference>
<evidence type="ECO:0000313" key="4">
    <source>
        <dbReference type="EMBL" id="ESO88912.1"/>
    </source>
</evidence>
<dbReference type="GeneID" id="20230128"/>
<feature type="domain" description="WAP" evidence="3">
    <location>
        <begin position="127"/>
        <end position="176"/>
    </location>
</feature>
<dbReference type="STRING" id="225164.V3ZX24"/>
<dbReference type="CTD" id="20230128"/>